<protein>
    <submittedName>
        <fullName evidence="1">Uncharacterized protein</fullName>
    </submittedName>
</protein>
<reference evidence="1 2" key="1">
    <citation type="submission" date="2018-08" db="EMBL/GenBank/DDBJ databases">
        <title>A genome reference for cultivated species of the human gut microbiota.</title>
        <authorList>
            <person name="Zou Y."/>
            <person name="Xue W."/>
            <person name="Luo G."/>
        </authorList>
    </citation>
    <scope>NUCLEOTIDE SEQUENCE [LARGE SCALE GENOMIC DNA]</scope>
    <source>
        <strain evidence="1 2">AF14-8</strain>
    </source>
</reference>
<dbReference type="EMBL" id="QRYT01000135">
    <property type="protein sequence ID" value="RGV02608.1"/>
    <property type="molecule type" value="Genomic_DNA"/>
</dbReference>
<name>A0A412VBY1_PHOVU</name>
<feature type="non-terminal residue" evidence="1">
    <location>
        <position position="1"/>
    </location>
</feature>
<dbReference type="AlphaFoldDB" id="A0A412VBY1"/>
<accession>A0A412VBY1</accession>
<organism evidence="1 2">
    <name type="scientific">Phocaeicola vulgatus</name>
    <name type="common">Bacteroides vulgatus</name>
    <dbReference type="NCBI Taxonomy" id="821"/>
    <lineage>
        <taxon>Bacteria</taxon>
        <taxon>Pseudomonadati</taxon>
        <taxon>Bacteroidota</taxon>
        <taxon>Bacteroidia</taxon>
        <taxon>Bacteroidales</taxon>
        <taxon>Bacteroidaceae</taxon>
        <taxon>Phocaeicola</taxon>
    </lineage>
</organism>
<evidence type="ECO:0000313" key="1">
    <source>
        <dbReference type="EMBL" id="RGV02608.1"/>
    </source>
</evidence>
<comment type="caution">
    <text evidence="1">The sequence shown here is derived from an EMBL/GenBank/DDBJ whole genome shotgun (WGS) entry which is preliminary data.</text>
</comment>
<evidence type="ECO:0000313" key="2">
    <source>
        <dbReference type="Proteomes" id="UP000285379"/>
    </source>
</evidence>
<sequence length="60" mass="6533">NSQSVGTNLLLNSQSVGTKLPKCGETHVLIPLFMGVCEEVIEHITDDAYNRQGEFIELSG</sequence>
<dbReference type="RefSeq" id="WP_035450416.1">
    <property type="nucleotide sequence ID" value="NZ_QRYT01000135.1"/>
</dbReference>
<gene>
    <name evidence="1" type="ORF">DWW27_24050</name>
</gene>
<proteinExistence type="predicted"/>
<dbReference type="Proteomes" id="UP000285379">
    <property type="component" value="Unassembled WGS sequence"/>
</dbReference>